<dbReference type="SUPFAM" id="SSF69618">
    <property type="entry name" value="HemD-like"/>
    <property type="match status" value="1"/>
</dbReference>
<name>A0A844H062_9RHOB</name>
<reference evidence="2 3" key="1">
    <citation type="submission" date="2019-11" db="EMBL/GenBank/DDBJ databases">
        <authorList>
            <person name="Dong K."/>
        </authorList>
    </citation>
    <scope>NUCLEOTIDE SEQUENCE [LARGE SCALE GENOMIC DNA]</scope>
    <source>
        <strain evidence="2 3">JCM 17370</strain>
    </source>
</reference>
<dbReference type="InterPro" id="IPR036108">
    <property type="entry name" value="4pyrrol_syn_uPrphyn_synt_sf"/>
</dbReference>
<proteinExistence type="predicted"/>
<gene>
    <name evidence="2" type="ORF">GL279_06625</name>
</gene>
<evidence type="ECO:0000313" key="3">
    <source>
        <dbReference type="Proteomes" id="UP000442533"/>
    </source>
</evidence>
<keyword evidence="3" id="KW-1185">Reference proteome</keyword>
<dbReference type="EMBL" id="WMIF01000006">
    <property type="protein sequence ID" value="MTH34276.1"/>
    <property type="molecule type" value="Genomic_DNA"/>
</dbReference>
<dbReference type="CDD" id="cd06578">
    <property type="entry name" value="HemD"/>
    <property type="match status" value="1"/>
</dbReference>
<feature type="domain" description="Tetrapyrrole biosynthesis uroporphyrinogen III synthase" evidence="1">
    <location>
        <begin position="16"/>
        <end position="205"/>
    </location>
</feature>
<dbReference type="Pfam" id="PF02602">
    <property type="entry name" value="HEM4"/>
    <property type="match status" value="1"/>
</dbReference>
<dbReference type="OrthoDB" id="7204250at2"/>
<evidence type="ECO:0000313" key="2">
    <source>
        <dbReference type="EMBL" id="MTH34276.1"/>
    </source>
</evidence>
<dbReference type="Gene3D" id="3.40.50.10090">
    <property type="match status" value="1"/>
</dbReference>
<dbReference type="Proteomes" id="UP000442533">
    <property type="component" value="Unassembled WGS sequence"/>
</dbReference>
<accession>A0A844H062</accession>
<dbReference type="GO" id="GO:0033014">
    <property type="term" value="P:tetrapyrrole biosynthetic process"/>
    <property type="evidence" value="ECO:0007669"/>
    <property type="project" value="InterPro"/>
</dbReference>
<evidence type="ECO:0000259" key="1">
    <source>
        <dbReference type="Pfam" id="PF02602"/>
    </source>
</evidence>
<dbReference type="GO" id="GO:0004852">
    <property type="term" value="F:uroporphyrinogen-III synthase activity"/>
    <property type="evidence" value="ECO:0007669"/>
    <property type="project" value="InterPro"/>
</dbReference>
<organism evidence="2 3">
    <name type="scientific">Paracoccus limosus</name>
    <dbReference type="NCBI Taxonomy" id="913252"/>
    <lineage>
        <taxon>Bacteria</taxon>
        <taxon>Pseudomonadati</taxon>
        <taxon>Pseudomonadota</taxon>
        <taxon>Alphaproteobacteria</taxon>
        <taxon>Rhodobacterales</taxon>
        <taxon>Paracoccaceae</taxon>
        <taxon>Paracoccus</taxon>
    </lineage>
</organism>
<dbReference type="AlphaFoldDB" id="A0A844H062"/>
<dbReference type="InterPro" id="IPR003754">
    <property type="entry name" value="4pyrrol_synth_uPrphyn_synth"/>
</dbReference>
<comment type="caution">
    <text evidence="2">The sequence shown here is derived from an EMBL/GenBank/DDBJ whole genome shotgun (WGS) entry which is preliminary data.</text>
</comment>
<dbReference type="RefSeq" id="WP_155063834.1">
    <property type="nucleotide sequence ID" value="NZ_WMIF01000006.1"/>
</dbReference>
<sequence length="220" mass="22370">MPPTILLTRPEAASRRFAARLAPLGLPVVISPILCILPLPHDRAAVAQARGLVFTSAHGVAAAGPGQGRPAICVGPATARDARQAGYEVTEGPGDALGMLPLLRDLGPGWLHVHGAHVARELPLPGIAVYDQQAQPLSRAAQDLLTGAGAVILPLFSPRSARLLAEAAAGGRAPLWLAPISPAAAAAWSGPLARQVVAQSPDAAGVACAVESLLAAEQTR</sequence>
<protein>
    <submittedName>
        <fullName evidence="2">Uroporphyrinogen-III synthase</fullName>
    </submittedName>
</protein>